<reference evidence="2" key="1">
    <citation type="submission" date="2016-06" db="EMBL/GenBank/DDBJ databases">
        <title>Parallel loss of symbiosis genes in relatives of nitrogen-fixing non-legume Parasponia.</title>
        <authorList>
            <person name="Van Velzen R."/>
            <person name="Holmer R."/>
            <person name="Bu F."/>
            <person name="Rutten L."/>
            <person name="Van Zeijl A."/>
            <person name="Liu W."/>
            <person name="Santuari L."/>
            <person name="Cao Q."/>
            <person name="Sharma T."/>
            <person name="Shen D."/>
            <person name="Roswanjaya Y."/>
            <person name="Wardhani T."/>
            <person name="Kalhor M.S."/>
            <person name="Jansen J."/>
            <person name="Van den Hoogen J."/>
            <person name="Gungor B."/>
            <person name="Hartog M."/>
            <person name="Hontelez J."/>
            <person name="Verver J."/>
            <person name="Yang W.-C."/>
            <person name="Schijlen E."/>
            <person name="Repin R."/>
            <person name="Schilthuizen M."/>
            <person name="Schranz E."/>
            <person name="Heidstra R."/>
            <person name="Miyata K."/>
            <person name="Fedorova E."/>
            <person name="Kohlen W."/>
            <person name="Bisseling T."/>
            <person name="Smit S."/>
            <person name="Geurts R."/>
        </authorList>
    </citation>
    <scope>NUCLEOTIDE SEQUENCE [LARGE SCALE GENOMIC DNA]</scope>
    <source>
        <strain evidence="2">cv. RG33-2</strain>
    </source>
</reference>
<dbReference type="EMBL" id="JXTC01000008">
    <property type="protein sequence ID" value="POO01475.1"/>
    <property type="molecule type" value="Genomic_DNA"/>
</dbReference>
<protein>
    <submittedName>
        <fullName evidence="1">Uncharacterized protein</fullName>
    </submittedName>
</protein>
<proteinExistence type="predicted"/>
<sequence>MIKVHYDDWNTNSPKYYYSVIFKIAKSRKILTREDSTLAKRLKKVSDNLRRTHSPALWSLGDWRSKHQPEASFSVAWISILAAASVELFNEVGRQGVLAGCCLGLGSSRQILHKAVRESKRNESMRERDEGKGRAGFGTFFLFSFFTCVKAGRSI</sequence>
<dbReference type="Proteomes" id="UP000237000">
    <property type="component" value="Unassembled WGS sequence"/>
</dbReference>
<organism evidence="1 2">
    <name type="scientific">Trema orientale</name>
    <name type="common">Charcoal tree</name>
    <name type="synonym">Celtis orientalis</name>
    <dbReference type="NCBI Taxonomy" id="63057"/>
    <lineage>
        <taxon>Eukaryota</taxon>
        <taxon>Viridiplantae</taxon>
        <taxon>Streptophyta</taxon>
        <taxon>Embryophyta</taxon>
        <taxon>Tracheophyta</taxon>
        <taxon>Spermatophyta</taxon>
        <taxon>Magnoliopsida</taxon>
        <taxon>eudicotyledons</taxon>
        <taxon>Gunneridae</taxon>
        <taxon>Pentapetalae</taxon>
        <taxon>rosids</taxon>
        <taxon>fabids</taxon>
        <taxon>Rosales</taxon>
        <taxon>Cannabaceae</taxon>
        <taxon>Trema</taxon>
    </lineage>
</organism>
<comment type="caution">
    <text evidence="1">The sequence shown here is derived from an EMBL/GenBank/DDBJ whole genome shotgun (WGS) entry which is preliminary data.</text>
</comment>
<gene>
    <name evidence="1" type="ORF">TorRG33x02_027820</name>
</gene>
<evidence type="ECO:0000313" key="2">
    <source>
        <dbReference type="Proteomes" id="UP000237000"/>
    </source>
</evidence>
<dbReference type="InParanoid" id="A0A2P5FUM5"/>
<dbReference type="AlphaFoldDB" id="A0A2P5FUM5"/>
<keyword evidence="2" id="KW-1185">Reference proteome</keyword>
<evidence type="ECO:0000313" key="1">
    <source>
        <dbReference type="EMBL" id="POO01475.1"/>
    </source>
</evidence>
<name>A0A2P5FUM5_TREOI</name>
<accession>A0A2P5FUM5</accession>